<sequence>MFLISGATGQQGGATIRNLKGVPTRAFIRNTHSEAAKNLSADGVELASGDLTNSESIYAAMEDVDGAFLVTTMVPNGPQDEIVQGKAFIEAAKRRNLKHIVYTSVEGAERQSGVPHFDSKYEVEKMIYESGIPYTIIRPVAFMDNFPKTSGVASFFAIGVFNAAIRNRTVQLIATEDIGIVAATALKKPEQYIGRKIPLAGDELTTAQIQDAYKVAHGSSAWKVYLPTFILSVLPHDFKKMFYWFRDHGYEANIAKNREEFPGLLTFSEWLKK</sequence>
<dbReference type="Proteomes" id="UP000305647">
    <property type="component" value="Unassembled WGS sequence"/>
</dbReference>
<evidence type="ECO:0000313" key="7">
    <source>
        <dbReference type="EMBL" id="TIC71835.1"/>
    </source>
</evidence>
<dbReference type="InterPro" id="IPR051164">
    <property type="entry name" value="NmrA-like_oxidored"/>
</dbReference>
<evidence type="ECO:0000256" key="1">
    <source>
        <dbReference type="ARBA" id="ARBA00006328"/>
    </source>
</evidence>
<evidence type="ECO:0000259" key="3">
    <source>
        <dbReference type="Pfam" id="PF05368"/>
    </source>
</evidence>
<reference evidence="8 9" key="1">
    <citation type="submission" date="2019-03" db="EMBL/GenBank/DDBJ databases">
        <title>Sequencing 25 genomes of Wallemia mellicola.</title>
        <authorList>
            <person name="Gostincar C."/>
        </authorList>
    </citation>
    <scope>NUCLEOTIDE SEQUENCE [LARGE SCALE GENOMIC DNA]</scope>
    <source>
        <strain evidence="5 10">EXF-1274</strain>
        <strain evidence="7 8">EXF-1277</strain>
        <strain evidence="6 11">EXF-757</strain>
        <strain evidence="4 9">EXF-8738</strain>
    </source>
</reference>
<dbReference type="EMBL" id="SPRW01000006">
    <property type="protein sequence ID" value="TIC69441.1"/>
    <property type="molecule type" value="Genomic_DNA"/>
</dbReference>
<dbReference type="EMBL" id="SPRX01000002">
    <property type="protein sequence ID" value="TIC69720.1"/>
    <property type="molecule type" value="Genomic_DNA"/>
</dbReference>
<dbReference type="PANTHER" id="PTHR42748">
    <property type="entry name" value="NITROGEN METABOLITE REPRESSION PROTEIN NMRA FAMILY MEMBER"/>
    <property type="match status" value="1"/>
</dbReference>
<dbReference type="InterPro" id="IPR008030">
    <property type="entry name" value="NmrA-like"/>
</dbReference>
<comment type="caution">
    <text evidence="6">The sequence shown here is derived from an EMBL/GenBank/DDBJ whole genome shotgun (WGS) entry which is preliminary data.</text>
</comment>
<evidence type="ECO:0000313" key="5">
    <source>
        <dbReference type="EMBL" id="TIC69441.1"/>
    </source>
</evidence>
<evidence type="ECO:0000313" key="8">
    <source>
        <dbReference type="Proteomes" id="UP000305362"/>
    </source>
</evidence>
<evidence type="ECO:0000313" key="4">
    <source>
        <dbReference type="EMBL" id="TIC32443.1"/>
    </source>
</evidence>
<evidence type="ECO:0000313" key="11">
    <source>
        <dbReference type="Proteomes" id="UP000310708"/>
    </source>
</evidence>
<organism evidence="6 11">
    <name type="scientific">Wallemia mellicola</name>
    <dbReference type="NCBI Taxonomy" id="1708541"/>
    <lineage>
        <taxon>Eukaryota</taxon>
        <taxon>Fungi</taxon>
        <taxon>Dikarya</taxon>
        <taxon>Basidiomycota</taxon>
        <taxon>Wallemiomycotina</taxon>
        <taxon>Wallemiomycetes</taxon>
        <taxon>Wallemiales</taxon>
        <taxon>Wallemiaceae</taxon>
        <taxon>Wallemia</taxon>
    </lineage>
</organism>
<accession>A0A4T0N0K6</accession>
<dbReference type="Pfam" id="PF05368">
    <property type="entry name" value="NmrA"/>
    <property type="match status" value="1"/>
</dbReference>
<dbReference type="Gene3D" id="3.90.25.10">
    <property type="entry name" value="UDP-galactose 4-epimerase, domain 1"/>
    <property type="match status" value="1"/>
</dbReference>
<keyword evidence="2" id="KW-0521">NADP</keyword>
<name>A0A4T0N0K6_9BASI</name>
<feature type="domain" description="NmrA-like" evidence="3">
    <location>
        <begin position="3"/>
        <end position="271"/>
    </location>
</feature>
<evidence type="ECO:0000313" key="10">
    <source>
        <dbReference type="Proteomes" id="UP000309601"/>
    </source>
</evidence>
<evidence type="ECO:0000313" key="9">
    <source>
        <dbReference type="Proteomes" id="UP000305647"/>
    </source>
</evidence>
<proteinExistence type="inferred from homology"/>
<dbReference type="InterPro" id="IPR036291">
    <property type="entry name" value="NAD(P)-bd_dom_sf"/>
</dbReference>
<dbReference type="EMBL" id="SPRV01000001">
    <property type="protein sequence ID" value="TIC71835.1"/>
    <property type="molecule type" value="Genomic_DNA"/>
</dbReference>
<dbReference type="Proteomes" id="UP000305362">
    <property type="component" value="Unassembled WGS sequence"/>
</dbReference>
<dbReference type="CDD" id="cd05251">
    <property type="entry name" value="NmrA_like_SDR_a"/>
    <property type="match status" value="1"/>
</dbReference>
<dbReference type="Proteomes" id="UP000309601">
    <property type="component" value="Unassembled WGS sequence"/>
</dbReference>
<evidence type="ECO:0000256" key="2">
    <source>
        <dbReference type="ARBA" id="ARBA00022857"/>
    </source>
</evidence>
<dbReference type="OMA" id="IDCRDIG"/>
<dbReference type="PANTHER" id="PTHR42748:SF7">
    <property type="entry name" value="NMRA LIKE REDOX SENSOR 1-RELATED"/>
    <property type="match status" value="1"/>
</dbReference>
<dbReference type="Gene3D" id="3.40.50.720">
    <property type="entry name" value="NAD(P)-binding Rossmann-like Domain"/>
    <property type="match status" value="1"/>
</dbReference>
<dbReference type="OrthoDB" id="9997102at2759"/>
<dbReference type="Proteomes" id="UP000310708">
    <property type="component" value="Unassembled WGS sequence"/>
</dbReference>
<comment type="similarity">
    <text evidence="1">Belongs to the NmrA-type oxidoreductase family.</text>
</comment>
<gene>
    <name evidence="6" type="ORF">E3Q01_00251</name>
    <name evidence="5" type="ORF">E3Q02_00874</name>
    <name evidence="7" type="ORF">E3Q03_00155</name>
    <name evidence="4" type="ORF">E3Q10_01181</name>
</gene>
<dbReference type="EMBL" id="SPRO01000008">
    <property type="protein sequence ID" value="TIC32443.1"/>
    <property type="molecule type" value="Genomic_DNA"/>
</dbReference>
<dbReference type="SUPFAM" id="SSF51735">
    <property type="entry name" value="NAD(P)-binding Rossmann-fold domains"/>
    <property type="match status" value="1"/>
</dbReference>
<dbReference type="AlphaFoldDB" id="A0A4T0N0K6"/>
<evidence type="ECO:0000313" key="6">
    <source>
        <dbReference type="EMBL" id="TIC69720.1"/>
    </source>
</evidence>
<protein>
    <submittedName>
        <fullName evidence="6">NmrA family protein</fullName>
    </submittedName>
</protein>